<dbReference type="CDD" id="cd00009">
    <property type="entry name" value="AAA"/>
    <property type="match status" value="1"/>
</dbReference>
<dbReference type="GO" id="GO:0005524">
    <property type="term" value="F:ATP binding"/>
    <property type="evidence" value="ECO:0007669"/>
    <property type="project" value="InterPro"/>
</dbReference>
<sequence>MTPANLQKYLNKLVKNQLHISTMIWGAPGIGKSSIVAQVAQENNLDFIDLRLSQLAPTDLRGLPVAVAGRSKKQGISTWYPPDFLPQDGKGILFLDELNMAPPTMQGVAQQLILDRKVGAYEVPEGWFIWAAGNRKEDRASIFEMPSPLANRFLHLEVTVDFDSFKAYALTNNFHEQIIAFLSYRSELLHKLDIQSHAWASPRTWEMASKLHSNQIDITPAVGEGASAEFNAFVALYQNLPDIDGILKGKGEKIDFPTEASTRYATAIALAIRGKNADEALNSFRWLIDKAGNEWIQLFAVDLMRIMREKGQLGALSKLIKTEKQLQTFFKDFQNIIGIL</sequence>
<dbReference type="KEGG" id="can:Cyan10605_2625"/>
<dbReference type="HOGENOM" id="CLU_053995_1_1_3"/>
<gene>
    <name evidence="2" type="ordered locus">Cyan10605_2625</name>
</gene>
<dbReference type="Proteomes" id="UP000010480">
    <property type="component" value="Chromosome"/>
</dbReference>
<dbReference type="PATRIC" id="fig|755178.3.peg.2788"/>
<accession>K9Z814</accession>
<evidence type="ECO:0000313" key="2">
    <source>
        <dbReference type="EMBL" id="AFZ54700.1"/>
    </source>
</evidence>
<dbReference type="eggNOG" id="COG0714">
    <property type="taxonomic scope" value="Bacteria"/>
</dbReference>
<dbReference type="InterPro" id="IPR003959">
    <property type="entry name" value="ATPase_AAA_core"/>
</dbReference>
<dbReference type="Pfam" id="PF00004">
    <property type="entry name" value="AAA"/>
    <property type="match status" value="1"/>
</dbReference>
<protein>
    <submittedName>
        <fullName evidence="2">ATPase associated with various cellular activities AAA_3</fullName>
    </submittedName>
</protein>
<dbReference type="AlphaFoldDB" id="K9Z814"/>
<feature type="domain" description="ATPase AAA-type core" evidence="1">
    <location>
        <begin position="23"/>
        <end position="101"/>
    </location>
</feature>
<name>K9Z814_CYAAP</name>
<evidence type="ECO:0000313" key="3">
    <source>
        <dbReference type="Proteomes" id="UP000010480"/>
    </source>
</evidence>
<reference evidence="3" key="1">
    <citation type="journal article" date="2013" name="Proc. Natl. Acad. Sci. U.S.A.">
        <title>Improving the coverage of the cyanobacterial phylum using diversity-driven genome sequencing.</title>
        <authorList>
            <person name="Shih P.M."/>
            <person name="Wu D."/>
            <person name="Latifi A."/>
            <person name="Axen S.D."/>
            <person name="Fewer D.P."/>
            <person name="Talla E."/>
            <person name="Calteau A."/>
            <person name="Cai F."/>
            <person name="Tandeau de Marsac N."/>
            <person name="Rippka R."/>
            <person name="Herdman M."/>
            <person name="Sivonen K."/>
            <person name="Coursin T."/>
            <person name="Laurent T."/>
            <person name="Goodwin L."/>
            <person name="Nolan M."/>
            <person name="Davenport K.W."/>
            <person name="Han C.S."/>
            <person name="Rubin E.M."/>
            <person name="Eisen J.A."/>
            <person name="Woyke T."/>
            <person name="Gugger M."/>
            <person name="Kerfeld C.A."/>
        </authorList>
    </citation>
    <scope>NUCLEOTIDE SEQUENCE [LARGE SCALE GENOMIC DNA]</scope>
    <source>
        <strain evidence="3">PCC 10605</strain>
    </source>
</reference>
<keyword evidence="3" id="KW-1185">Reference proteome</keyword>
<evidence type="ECO:0000259" key="1">
    <source>
        <dbReference type="Pfam" id="PF00004"/>
    </source>
</evidence>
<proteinExistence type="predicted"/>
<dbReference type="SUPFAM" id="SSF52540">
    <property type="entry name" value="P-loop containing nucleoside triphosphate hydrolases"/>
    <property type="match status" value="1"/>
</dbReference>
<dbReference type="Gene3D" id="3.40.50.300">
    <property type="entry name" value="P-loop containing nucleotide triphosphate hydrolases"/>
    <property type="match status" value="1"/>
</dbReference>
<dbReference type="EMBL" id="CP003947">
    <property type="protein sequence ID" value="AFZ54700.1"/>
    <property type="molecule type" value="Genomic_DNA"/>
</dbReference>
<dbReference type="GO" id="GO:0016887">
    <property type="term" value="F:ATP hydrolysis activity"/>
    <property type="evidence" value="ECO:0007669"/>
    <property type="project" value="InterPro"/>
</dbReference>
<organism evidence="2 3">
    <name type="scientific">Cyanobacterium aponinum (strain PCC 10605)</name>
    <dbReference type="NCBI Taxonomy" id="755178"/>
    <lineage>
        <taxon>Bacteria</taxon>
        <taxon>Bacillati</taxon>
        <taxon>Cyanobacteriota</taxon>
        <taxon>Cyanophyceae</taxon>
        <taxon>Oscillatoriophycideae</taxon>
        <taxon>Chroococcales</taxon>
        <taxon>Geminocystaceae</taxon>
        <taxon>Cyanobacterium</taxon>
    </lineage>
</organism>
<dbReference type="OrthoDB" id="9808317at2"/>
<dbReference type="STRING" id="755178.Cyan10605_2625"/>
<dbReference type="InterPro" id="IPR027417">
    <property type="entry name" value="P-loop_NTPase"/>
</dbReference>
<dbReference type="RefSeq" id="WP_015220423.1">
    <property type="nucleotide sequence ID" value="NC_019776.1"/>
</dbReference>